<dbReference type="Proteomes" id="UP000011729">
    <property type="component" value="Chromosome"/>
</dbReference>
<dbReference type="HOGENOM" id="CLU_036280_0_0_5"/>
<dbReference type="STRING" id="1094489.BAnh1_06560"/>
<feature type="signal peptide" evidence="1">
    <location>
        <begin position="1"/>
        <end position="20"/>
    </location>
</feature>
<dbReference type="KEGG" id="baus:BAnh1_06560"/>
<dbReference type="PATRIC" id="fig|1094489.3.peg.803"/>
<keyword evidence="3" id="KW-1185">Reference proteome</keyword>
<evidence type="ECO:0000256" key="1">
    <source>
        <dbReference type="SAM" id="SignalP"/>
    </source>
</evidence>
<dbReference type="EMBL" id="CP003123">
    <property type="protein sequence ID" value="AGF74535.1"/>
    <property type="molecule type" value="Genomic_DNA"/>
</dbReference>
<feature type="chain" id="PRO_5004016217" description="Ricin B lectin domain-containing protein" evidence="1">
    <location>
        <begin position="21"/>
        <end position="650"/>
    </location>
</feature>
<sequence length="650" mass="72762">MSFKFFLSFFIVLSSFNSLAAFSNPPSPAVIQKPADDPVDKSIRVNISGGGEYCYAPVFTKGEGYVYLDDCSSSYVRSGRYDVFQRIAWEVNKIWLCMTAPGSVTGIDGDGKANWDYITLRPCALNDANQRWVINGRAIYTADARFRVKHTGWYAYISKNKRDPYDHALNQSMDGWVKTVAKPGTLSLKTPVSWKYATSTGFVMYYLTDRGFVTEGNDLYYNPENGHVGYYYVFNGLLSCMYSPQSAAGSYGWVTWQYCDDTIPKARDNFSWDIAMLLGNEGSLFNSYGSVLRVYQSGPDWGYPYAANLSFLKRDTSNNPTSDFVFSYDIERWSRYISGDAMEELPYCPAPGTKPTIFKSKRMKRSLPRDFRFLDFEFNETWKRRFYDTATSTAGTETLIGICGTCLLHTYQIIAEVMDSYPGDPRSRGYFFDLGSGVDPIVAVERRFPRLHSALRHANVISGVPLNPRRRGPASNARSAAAATQVALPNYNWQLSPIATNPVDIRNAVGDLLNAPVGTVWVGLTHYTRASGQRVAHAVPIFRSRGGIIVVPTNIRARSMSYEEYSRHLTELREVEAIMSQLAQLRTEPIIFHAFATVRLTGAVSRPLSVTISQYNCTGEGENRRGSRHSAPSSSLINQCSRAGGRCSIM</sequence>
<evidence type="ECO:0000313" key="2">
    <source>
        <dbReference type="EMBL" id="AGF74535.1"/>
    </source>
</evidence>
<dbReference type="InterPro" id="IPR011455">
    <property type="entry name" value="DUF1561"/>
</dbReference>
<protein>
    <recommendedName>
        <fullName evidence="4">Ricin B lectin domain-containing protein</fullName>
    </recommendedName>
</protein>
<proteinExistence type="predicted"/>
<organism evidence="2 3">
    <name type="scientific">Bartonella australis (strain Aust/NH1)</name>
    <dbReference type="NCBI Taxonomy" id="1094489"/>
    <lineage>
        <taxon>Bacteria</taxon>
        <taxon>Pseudomonadati</taxon>
        <taxon>Pseudomonadota</taxon>
        <taxon>Alphaproteobacteria</taxon>
        <taxon>Hyphomicrobiales</taxon>
        <taxon>Bartonellaceae</taxon>
        <taxon>Bartonella</taxon>
    </lineage>
</organism>
<reference evidence="2 3" key="1">
    <citation type="journal article" date="2013" name="PLoS Genet.">
        <title>A gene transfer agent and a dynamic repertoire of secretion systems hold the keys to the explosive radiation of the emerging pathogen Bartonella.</title>
        <authorList>
            <person name="Guy L."/>
            <person name="Nystedt B."/>
            <person name="Toft C."/>
            <person name="Zaremba-Niedzwiedzka K."/>
            <person name="Berglund E.C."/>
            <person name="Granberg F."/>
            <person name="Naslund K."/>
            <person name="Eriksson A.S."/>
            <person name="Andersson S.G."/>
        </authorList>
    </citation>
    <scope>NUCLEOTIDE SEQUENCE [LARGE SCALE GENOMIC DNA]</scope>
    <source>
        <strain evidence="2 3">Aust/NH1</strain>
    </source>
</reference>
<keyword evidence="1" id="KW-0732">Signal</keyword>
<dbReference type="AlphaFoldDB" id="M1P3Z0"/>
<dbReference type="RefSeq" id="WP_015398043.1">
    <property type="nucleotide sequence ID" value="NC_020300.1"/>
</dbReference>
<evidence type="ECO:0000313" key="3">
    <source>
        <dbReference type="Proteomes" id="UP000011729"/>
    </source>
</evidence>
<accession>M1P3Z0</accession>
<gene>
    <name evidence="2" type="ordered locus">BAnh1_06560</name>
</gene>
<name>M1P3Z0_BARAA</name>
<evidence type="ECO:0008006" key="4">
    <source>
        <dbReference type="Google" id="ProtNLM"/>
    </source>
</evidence>
<dbReference type="Pfam" id="PF07598">
    <property type="entry name" value="DUF1561"/>
    <property type="match status" value="1"/>
</dbReference>